<evidence type="ECO:0000256" key="8">
    <source>
        <dbReference type="ARBA" id="ARBA00022824"/>
    </source>
</evidence>
<dbReference type="GO" id="GO:0046512">
    <property type="term" value="P:sphingosine biosynthetic process"/>
    <property type="evidence" value="ECO:0007669"/>
    <property type="project" value="TreeGrafter"/>
</dbReference>
<keyword evidence="7 14" id="KW-0378">Hydrolase</keyword>
<proteinExistence type="inferred from homology"/>
<keyword evidence="13" id="KW-0479">Metal-binding</keyword>
<evidence type="ECO:0000256" key="15">
    <source>
        <dbReference type="SAM" id="SignalP"/>
    </source>
</evidence>
<dbReference type="STRING" id="337451.A0A3S4P6A0"/>
<keyword evidence="14" id="KW-0443">Lipid metabolism</keyword>
<dbReference type="EMBL" id="QPKB01000005">
    <property type="protein sequence ID" value="RWR86183.1"/>
    <property type="molecule type" value="Genomic_DNA"/>
</dbReference>
<dbReference type="GO" id="GO:0005794">
    <property type="term" value="C:Golgi apparatus"/>
    <property type="evidence" value="ECO:0007669"/>
    <property type="project" value="UniProtKB-SubCell"/>
</dbReference>
<comment type="catalytic activity">
    <reaction evidence="11 14">
        <text>an N-acylsphing-4-enine + H2O = sphing-4-enine + a fatty acid</text>
        <dbReference type="Rhea" id="RHEA:20856"/>
        <dbReference type="ChEBI" id="CHEBI:15377"/>
        <dbReference type="ChEBI" id="CHEBI:28868"/>
        <dbReference type="ChEBI" id="CHEBI:52639"/>
        <dbReference type="ChEBI" id="CHEBI:57756"/>
        <dbReference type="EC" id="3.5.1.23"/>
    </reaction>
</comment>
<sequence>MEFLLSSPHGIQYPWARIWFRLFFVIFLHSCKGALSDSNYLIGLGSYDITGPAADVNMMGYANSEQLASGVHFRLQARTFIVADPQGHRVVFVNLDACMASQLVTIKVLERLKARYGDLYNEKNVAISGIHTHAGPGGYLQYVVYIVTSLGFVRQSFDVIVDGIEKSIIEAHKNIRPGSVFVNKDELLDAGVNRSPSAYINNPPKERSQYKYNVDKEMTLLKFVDKKWGPIGSFNWFATHGTSMSRTNSLISGDNKGAAARFMEDWSKRSDFFEGTENMYPDAFHTGLSKLNGIPKRLTSIIIDLHVKPNELMEVAASFQASGGRPVKRSLSTAQRVRGTLSQGDRPRFVSAFCQTNCGDVSPNVLGTFCIDTGLPCDFNHSTCNGKNELCYGRGPGYPDEFESTRIIGDRQFQKAVELFNKASEQLEGKVDYRHTYLDFSNLEVTIPSTGGGQEVVKTCPAAMGFAFAAGTTDGPGAFDFKQGDNKGNPFWRLVRNVLKTPSQEQIDCQHPKPILLDTGEMKVPYAWAPSILPIQMLRIGQLIILSVPGEFTTMAGRRLRNAVKEVLINGGNGEFKSNVHVVIAGLTNTYSQYVTTFEEYQIQRYEGASTLFGPHTLSAYIQEFKKLATALVSGQDVQPGPQPPDLLDKQIGLLPPVIVDTTPIGVKFGDVNIDVPKNSTFKRGEMVTVTFWSACPRNDLMTGGTFALVEMLDGARNWVPAYDDDDFCLRFKWSRPSKLSSQSHATIEWRVPQTAVQGVYRIRHFGASKSFLGSISHFTGASSAFVVV</sequence>
<keyword evidence="19" id="KW-1185">Reference proteome</keyword>
<keyword evidence="14" id="KW-0746">Sphingolipid metabolism</keyword>
<dbReference type="InterPro" id="IPR031331">
    <property type="entry name" value="NEUT/ALK_ceramidase_C"/>
</dbReference>
<comment type="similarity">
    <text evidence="4 14">Belongs to the neutral ceramidase family.</text>
</comment>
<dbReference type="PANTHER" id="PTHR12670:SF1">
    <property type="entry name" value="NEUTRAL CERAMIDASE"/>
    <property type="match status" value="1"/>
</dbReference>
<feature type="binding site" evidence="13">
    <location>
        <position position="551"/>
    </location>
    <ligand>
        <name>Zn(2+)</name>
        <dbReference type="ChEBI" id="CHEBI:29105"/>
    </ligand>
</feature>
<evidence type="ECO:0000259" key="16">
    <source>
        <dbReference type="Pfam" id="PF04734"/>
    </source>
</evidence>
<dbReference type="GO" id="GO:0046514">
    <property type="term" value="P:ceramide catabolic process"/>
    <property type="evidence" value="ECO:0007669"/>
    <property type="project" value="InterPro"/>
</dbReference>
<evidence type="ECO:0000256" key="13">
    <source>
        <dbReference type="PIRSR" id="PIRSR606823-2"/>
    </source>
</evidence>
<evidence type="ECO:0000313" key="19">
    <source>
        <dbReference type="Proteomes" id="UP000283530"/>
    </source>
</evidence>
<evidence type="ECO:0000256" key="3">
    <source>
        <dbReference type="ARBA" id="ARBA00004613"/>
    </source>
</evidence>
<feature type="domain" description="Neutral/alkaline non-lysosomal ceramidase N-terminal" evidence="16">
    <location>
        <begin position="40"/>
        <end position="623"/>
    </location>
</feature>
<organism evidence="18 19">
    <name type="scientific">Cinnamomum micranthum f. kanehirae</name>
    <dbReference type="NCBI Taxonomy" id="337451"/>
    <lineage>
        <taxon>Eukaryota</taxon>
        <taxon>Viridiplantae</taxon>
        <taxon>Streptophyta</taxon>
        <taxon>Embryophyta</taxon>
        <taxon>Tracheophyta</taxon>
        <taxon>Spermatophyta</taxon>
        <taxon>Magnoliopsida</taxon>
        <taxon>Magnoliidae</taxon>
        <taxon>Laurales</taxon>
        <taxon>Lauraceae</taxon>
        <taxon>Cinnamomum</taxon>
    </lineage>
</organism>
<protein>
    <recommendedName>
        <fullName evidence="14">Neutral ceramidase</fullName>
        <ecNumber evidence="14">3.5.1.23</ecNumber>
    </recommendedName>
</protein>
<feature type="domain" description="Neutral/alkaline non-lysosomal ceramidase C-terminal" evidence="17">
    <location>
        <begin position="625"/>
        <end position="788"/>
    </location>
</feature>
<comment type="cofactor">
    <cofactor evidence="13">
        <name>Zn(2+)</name>
        <dbReference type="ChEBI" id="CHEBI:29105"/>
    </cofactor>
    <text evidence="13">Binds 1 zinc ion per subunit.</text>
</comment>
<feature type="active site" description="Nucleophile" evidence="12">
    <location>
        <position position="362"/>
    </location>
</feature>
<dbReference type="FunFam" id="2.60.40.2300:FF:000002">
    <property type="entry name" value="Neutral/alkaline non-lysosomal ceramidase"/>
    <property type="match status" value="1"/>
</dbReference>
<feature type="binding site" evidence="13">
    <location>
        <position position="240"/>
    </location>
    <ligand>
        <name>Zn(2+)</name>
        <dbReference type="ChEBI" id="CHEBI:29105"/>
    </ligand>
</feature>
<evidence type="ECO:0000256" key="11">
    <source>
        <dbReference type="ARBA" id="ARBA00048057"/>
    </source>
</evidence>
<evidence type="ECO:0000256" key="1">
    <source>
        <dbReference type="ARBA" id="ARBA00004240"/>
    </source>
</evidence>
<keyword evidence="8" id="KW-0256">Endoplasmic reticulum</keyword>
<dbReference type="GO" id="GO:0005783">
    <property type="term" value="C:endoplasmic reticulum"/>
    <property type="evidence" value="ECO:0007669"/>
    <property type="project" value="UniProtKB-SubCell"/>
</dbReference>
<dbReference type="GO" id="GO:0016020">
    <property type="term" value="C:membrane"/>
    <property type="evidence" value="ECO:0007669"/>
    <property type="project" value="GOC"/>
</dbReference>
<keyword evidence="10" id="KW-0325">Glycoprotein</keyword>
<dbReference type="GO" id="GO:0046872">
    <property type="term" value="F:metal ion binding"/>
    <property type="evidence" value="ECO:0007669"/>
    <property type="project" value="UniProtKB-KW"/>
</dbReference>
<dbReference type="GO" id="GO:0017040">
    <property type="term" value="F:N-acylsphingosine amidohydrolase activity"/>
    <property type="evidence" value="ECO:0007669"/>
    <property type="project" value="UniProtKB-UniRule"/>
</dbReference>
<dbReference type="Pfam" id="PF17048">
    <property type="entry name" value="Ceramidse_alk_C"/>
    <property type="match status" value="1"/>
</dbReference>
<evidence type="ECO:0000259" key="17">
    <source>
        <dbReference type="Pfam" id="PF17048"/>
    </source>
</evidence>
<dbReference type="InterPro" id="IPR038445">
    <property type="entry name" value="NCDase_C_sf"/>
</dbReference>
<dbReference type="Pfam" id="PF04734">
    <property type="entry name" value="Ceramidase_alk"/>
    <property type="match status" value="1"/>
</dbReference>
<name>A0A3S4P6A0_9MAGN</name>
<gene>
    <name evidence="18" type="ORF">CKAN_01506800</name>
</gene>
<feature type="chain" id="PRO_5018594169" description="Neutral ceramidase" evidence="15">
    <location>
        <begin position="37"/>
        <end position="789"/>
    </location>
</feature>
<feature type="binding site" evidence="13">
    <location>
        <position position="131"/>
    </location>
    <ligand>
        <name>Zn(2+)</name>
        <dbReference type="ChEBI" id="CHEBI:29105"/>
    </ligand>
</feature>
<keyword evidence="9" id="KW-0333">Golgi apparatus</keyword>
<dbReference type="AlphaFoldDB" id="A0A3S4P6A0"/>
<evidence type="ECO:0000256" key="4">
    <source>
        <dbReference type="ARBA" id="ARBA00009835"/>
    </source>
</evidence>
<evidence type="ECO:0000256" key="7">
    <source>
        <dbReference type="ARBA" id="ARBA00022801"/>
    </source>
</evidence>
<evidence type="ECO:0000313" key="18">
    <source>
        <dbReference type="EMBL" id="RWR86183.1"/>
    </source>
</evidence>
<dbReference type="InterPro" id="IPR006823">
    <property type="entry name" value="Ceramidase_alk"/>
</dbReference>
<evidence type="ECO:0000256" key="14">
    <source>
        <dbReference type="RuleBase" id="RU366019"/>
    </source>
</evidence>
<dbReference type="PANTHER" id="PTHR12670">
    <property type="entry name" value="CERAMIDASE"/>
    <property type="match status" value="1"/>
</dbReference>
<dbReference type="GO" id="GO:0005576">
    <property type="term" value="C:extracellular region"/>
    <property type="evidence" value="ECO:0007669"/>
    <property type="project" value="UniProtKB-SubCell"/>
</dbReference>
<keyword evidence="5" id="KW-0964">Secreted</keyword>
<feature type="binding site" evidence="13">
    <location>
        <position position="594"/>
    </location>
    <ligand>
        <name>Zn(2+)</name>
        <dbReference type="ChEBI" id="CHEBI:29105"/>
    </ligand>
</feature>
<feature type="signal peptide" evidence="15">
    <location>
        <begin position="1"/>
        <end position="36"/>
    </location>
</feature>
<dbReference type="GO" id="GO:0042759">
    <property type="term" value="P:long-chain fatty acid biosynthetic process"/>
    <property type="evidence" value="ECO:0007669"/>
    <property type="project" value="TreeGrafter"/>
</dbReference>
<dbReference type="Proteomes" id="UP000283530">
    <property type="component" value="Unassembled WGS sequence"/>
</dbReference>
<evidence type="ECO:0000256" key="10">
    <source>
        <dbReference type="ARBA" id="ARBA00023180"/>
    </source>
</evidence>
<comment type="subcellular location">
    <subcellularLocation>
        <location evidence="1">Endoplasmic reticulum</location>
    </subcellularLocation>
    <subcellularLocation>
        <location evidence="2">Golgi apparatus</location>
    </subcellularLocation>
    <subcellularLocation>
        <location evidence="3">Secreted</location>
    </subcellularLocation>
</comment>
<evidence type="ECO:0000256" key="5">
    <source>
        <dbReference type="ARBA" id="ARBA00022525"/>
    </source>
</evidence>
<dbReference type="OrthoDB" id="191371at2759"/>
<keyword evidence="13" id="KW-0862">Zinc</keyword>
<comment type="caution">
    <text evidence="18">The sequence shown here is derived from an EMBL/GenBank/DDBJ whole genome shotgun (WGS) entry which is preliminary data.</text>
</comment>
<evidence type="ECO:0000256" key="9">
    <source>
        <dbReference type="ARBA" id="ARBA00023034"/>
    </source>
</evidence>
<evidence type="ECO:0000256" key="2">
    <source>
        <dbReference type="ARBA" id="ARBA00004555"/>
    </source>
</evidence>
<keyword evidence="6 15" id="KW-0732">Signal</keyword>
<dbReference type="Gene3D" id="2.60.40.2300">
    <property type="entry name" value="Neutral/alkaline non-lysosomal ceramidase, C-terminal domain"/>
    <property type="match status" value="1"/>
</dbReference>
<accession>A0A3S4P6A0</accession>
<reference evidence="18 19" key="1">
    <citation type="journal article" date="2019" name="Nat. Plants">
        <title>Stout camphor tree genome fills gaps in understanding of flowering plant genome evolution.</title>
        <authorList>
            <person name="Chaw S.M."/>
            <person name="Liu Y.C."/>
            <person name="Wu Y.W."/>
            <person name="Wang H.Y."/>
            <person name="Lin C.I."/>
            <person name="Wu C.S."/>
            <person name="Ke H.M."/>
            <person name="Chang L.Y."/>
            <person name="Hsu C.Y."/>
            <person name="Yang H.T."/>
            <person name="Sudianto E."/>
            <person name="Hsu M.H."/>
            <person name="Wu K.P."/>
            <person name="Wang L.N."/>
            <person name="Leebens-Mack J.H."/>
            <person name="Tsai I.J."/>
        </authorList>
    </citation>
    <scope>NUCLEOTIDE SEQUENCE [LARGE SCALE GENOMIC DNA]</scope>
    <source>
        <strain evidence="19">cv. Chaw 1501</strain>
        <tissue evidence="18">Young leaves</tissue>
    </source>
</reference>
<dbReference type="InterPro" id="IPR031329">
    <property type="entry name" value="NEUT/ALK_ceramidase_N"/>
</dbReference>
<evidence type="ECO:0000256" key="12">
    <source>
        <dbReference type="PIRSR" id="PIRSR606823-1"/>
    </source>
</evidence>
<evidence type="ECO:0000256" key="6">
    <source>
        <dbReference type="ARBA" id="ARBA00022729"/>
    </source>
</evidence>
<dbReference type="EC" id="3.5.1.23" evidence="14"/>